<dbReference type="GO" id="GO:0016874">
    <property type="term" value="F:ligase activity"/>
    <property type="evidence" value="ECO:0007669"/>
    <property type="project" value="UniProtKB-KW"/>
</dbReference>
<dbReference type="Gene3D" id="3.40.1390.10">
    <property type="entry name" value="MurE/MurF, N-terminal domain"/>
    <property type="match status" value="1"/>
</dbReference>
<comment type="similarity">
    <text evidence="10">Belongs to the MurCDEF family. MurF subfamily.</text>
</comment>
<dbReference type="Gene3D" id="3.40.1190.10">
    <property type="entry name" value="Mur-like, catalytic domain"/>
    <property type="match status" value="1"/>
</dbReference>
<dbReference type="InterPro" id="IPR013221">
    <property type="entry name" value="Mur_ligase_cen"/>
</dbReference>
<feature type="domain" description="Mur ligase N-terminal catalytic" evidence="12">
    <location>
        <begin position="28"/>
        <end position="73"/>
    </location>
</feature>
<keyword evidence="16" id="KW-1185">Reference proteome</keyword>
<dbReference type="Pfam" id="PF01225">
    <property type="entry name" value="Mur_ligase"/>
    <property type="match status" value="1"/>
</dbReference>
<keyword evidence="4 10" id="KW-0547">Nucleotide-binding</keyword>
<evidence type="ECO:0000313" key="16">
    <source>
        <dbReference type="Proteomes" id="UP001055153"/>
    </source>
</evidence>
<keyword evidence="3 10" id="KW-0132">Cell division</keyword>
<dbReference type="NCBIfam" id="TIGR01143">
    <property type="entry name" value="murF"/>
    <property type="match status" value="1"/>
</dbReference>
<evidence type="ECO:0000259" key="12">
    <source>
        <dbReference type="Pfam" id="PF01225"/>
    </source>
</evidence>
<evidence type="ECO:0000256" key="3">
    <source>
        <dbReference type="ARBA" id="ARBA00022618"/>
    </source>
</evidence>
<dbReference type="InterPro" id="IPR035911">
    <property type="entry name" value="MurE/MurF_N"/>
</dbReference>
<comment type="caution">
    <text evidence="10">Lacks conserved residue(s) required for the propagation of feature annotation.</text>
</comment>
<evidence type="ECO:0000256" key="7">
    <source>
        <dbReference type="ARBA" id="ARBA00022984"/>
    </source>
</evidence>
<dbReference type="Proteomes" id="UP001055153">
    <property type="component" value="Unassembled WGS sequence"/>
</dbReference>
<dbReference type="InterPro" id="IPR036565">
    <property type="entry name" value="Mur-like_cat_sf"/>
</dbReference>
<evidence type="ECO:0000256" key="6">
    <source>
        <dbReference type="ARBA" id="ARBA00022960"/>
    </source>
</evidence>
<comment type="caution">
    <text evidence="15">The sequence shown here is derived from an EMBL/GenBank/DDBJ whole genome shotgun (WGS) entry which is preliminary data.</text>
</comment>
<keyword evidence="1 10" id="KW-0963">Cytoplasm</keyword>
<dbReference type="Pfam" id="PF02875">
    <property type="entry name" value="Mur_ligase_C"/>
    <property type="match status" value="1"/>
</dbReference>
<evidence type="ECO:0000313" key="15">
    <source>
        <dbReference type="EMBL" id="GJD98282.1"/>
    </source>
</evidence>
<keyword evidence="2 10" id="KW-0436">Ligase</keyword>
<dbReference type="EMBL" id="BPQQ01000002">
    <property type="protein sequence ID" value="GJD98282.1"/>
    <property type="molecule type" value="Genomic_DNA"/>
</dbReference>
<dbReference type="NCBIfam" id="NF010693">
    <property type="entry name" value="PRK14093.1"/>
    <property type="match status" value="1"/>
</dbReference>
<dbReference type="PANTHER" id="PTHR43024">
    <property type="entry name" value="UDP-N-ACETYLMURAMOYL-TRIPEPTIDE--D-ALANYL-D-ALANINE LIGASE"/>
    <property type="match status" value="1"/>
</dbReference>
<gene>
    <name evidence="10 15" type="primary">murF</name>
    <name evidence="15" type="ORF">GMJLKIPL_0189</name>
</gene>
<keyword evidence="5 10" id="KW-0067">ATP-binding</keyword>
<dbReference type="SUPFAM" id="SSF53244">
    <property type="entry name" value="MurD-like peptide ligases, peptide-binding domain"/>
    <property type="match status" value="1"/>
</dbReference>
<dbReference type="Pfam" id="PF08245">
    <property type="entry name" value="Mur_ligase_M"/>
    <property type="match status" value="1"/>
</dbReference>
<keyword evidence="9 10" id="KW-0961">Cell wall biogenesis/degradation</keyword>
<accession>A0ABQ4S844</accession>
<comment type="subcellular location">
    <subcellularLocation>
        <location evidence="10 11">Cytoplasm</location>
    </subcellularLocation>
</comment>
<keyword evidence="8 10" id="KW-0131">Cell cycle</keyword>
<evidence type="ECO:0000256" key="1">
    <source>
        <dbReference type="ARBA" id="ARBA00022490"/>
    </source>
</evidence>
<dbReference type="InterPro" id="IPR004101">
    <property type="entry name" value="Mur_ligase_C"/>
</dbReference>
<dbReference type="EC" id="6.3.2.10" evidence="10 11"/>
<evidence type="ECO:0000256" key="5">
    <source>
        <dbReference type="ARBA" id="ARBA00022840"/>
    </source>
</evidence>
<comment type="function">
    <text evidence="10 11">Involved in cell wall formation. Catalyzes the final step in the synthesis of UDP-N-acetylmuramoyl-pentapeptide, the precursor of murein.</text>
</comment>
<protein>
    <recommendedName>
        <fullName evidence="10 11">UDP-N-acetylmuramoyl-tripeptide--D-alanyl-D-alanine ligase</fullName>
        <ecNumber evidence="10 11">6.3.2.10</ecNumber>
    </recommendedName>
    <alternativeName>
        <fullName evidence="10">D-alanyl-D-alanine-adding enzyme</fullName>
    </alternativeName>
</protein>
<name>A0ABQ4S844_9HYPH</name>
<feature type="domain" description="Mur ligase central" evidence="14">
    <location>
        <begin position="116"/>
        <end position="306"/>
    </location>
</feature>
<reference evidence="15" key="2">
    <citation type="submission" date="2021-08" db="EMBL/GenBank/DDBJ databases">
        <authorList>
            <person name="Tani A."/>
            <person name="Ola A."/>
            <person name="Ogura Y."/>
            <person name="Katsura K."/>
            <person name="Hayashi T."/>
        </authorList>
    </citation>
    <scope>NUCLEOTIDE SEQUENCE</scope>
    <source>
        <strain evidence="15">DSM 17168</strain>
    </source>
</reference>
<proteinExistence type="inferred from homology"/>
<dbReference type="Gene3D" id="3.90.190.20">
    <property type="entry name" value="Mur ligase, C-terminal domain"/>
    <property type="match status" value="1"/>
</dbReference>
<evidence type="ECO:0000259" key="14">
    <source>
        <dbReference type="Pfam" id="PF08245"/>
    </source>
</evidence>
<keyword evidence="7 10" id="KW-0573">Peptidoglycan synthesis</keyword>
<keyword evidence="6 10" id="KW-0133">Cell shape</keyword>
<dbReference type="SUPFAM" id="SSF63418">
    <property type="entry name" value="MurE/MurF N-terminal domain"/>
    <property type="match status" value="1"/>
</dbReference>
<dbReference type="PANTHER" id="PTHR43024:SF1">
    <property type="entry name" value="UDP-N-ACETYLMURAMOYL-TRIPEPTIDE--D-ALANYL-D-ALANINE LIGASE"/>
    <property type="match status" value="1"/>
</dbReference>
<evidence type="ECO:0000256" key="4">
    <source>
        <dbReference type="ARBA" id="ARBA00022741"/>
    </source>
</evidence>
<dbReference type="InterPro" id="IPR051046">
    <property type="entry name" value="MurCDEF_CellWall_CoF430Synth"/>
</dbReference>
<feature type="domain" description="Mur ligase C-terminal" evidence="13">
    <location>
        <begin position="345"/>
        <end position="455"/>
    </location>
</feature>
<comment type="pathway">
    <text evidence="10 11">Cell wall biogenesis; peptidoglycan biosynthesis.</text>
</comment>
<dbReference type="HAMAP" id="MF_02019">
    <property type="entry name" value="MurF"/>
    <property type="match status" value="1"/>
</dbReference>
<dbReference type="InterPro" id="IPR005863">
    <property type="entry name" value="UDP-N-AcMur_synth"/>
</dbReference>
<evidence type="ECO:0000259" key="13">
    <source>
        <dbReference type="Pfam" id="PF02875"/>
    </source>
</evidence>
<dbReference type="InterPro" id="IPR036615">
    <property type="entry name" value="Mur_ligase_C_dom_sf"/>
</dbReference>
<dbReference type="RefSeq" id="WP_238233236.1">
    <property type="nucleotide sequence ID" value="NZ_BPQQ01000002.1"/>
</dbReference>
<evidence type="ECO:0000256" key="8">
    <source>
        <dbReference type="ARBA" id="ARBA00023306"/>
    </source>
</evidence>
<reference evidence="15" key="1">
    <citation type="journal article" date="2021" name="Front. Microbiol.">
        <title>Comprehensive Comparative Genomics and Phenotyping of Methylobacterium Species.</title>
        <authorList>
            <person name="Alessa O."/>
            <person name="Ogura Y."/>
            <person name="Fujitani Y."/>
            <person name="Takami H."/>
            <person name="Hayashi T."/>
            <person name="Sahin N."/>
            <person name="Tani A."/>
        </authorList>
    </citation>
    <scope>NUCLEOTIDE SEQUENCE</scope>
    <source>
        <strain evidence="15">DSM 17168</strain>
    </source>
</reference>
<comment type="catalytic activity">
    <reaction evidence="10 11">
        <text>D-alanyl-D-alanine + UDP-N-acetyl-alpha-D-muramoyl-L-alanyl-gamma-D-glutamyl-meso-2,6-diaminopimelate + ATP = UDP-N-acetyl-alpha-D-muramoyl-L-alanyl-gamma-D-glutamyl-meso-2,6-diaminopimeloyl-D-alanyl-D-alanine + ADP + phosphate + H(+)</text>
        <dbReference type="Rhea" id="RHEA:28374"/>
        <dbReference type="ChEBI" id="CHEBI:15378"/>
        <dbReference type="ChEBI" id="CHEBI:30616"/>
        <dbReference type="ChEBI" id="CHEBI:43474"/>
        <dbReference type="ChEBI" id="CHEBI:57822"/>
        <dbReference type="ChEBI" id="CHEBI:61386"/>
        <dbReference type="ChEBI" id="CHEBI:83905"/>
        <dbReference type="ChEBI" id="CHEBI:456216"/>
        <dbReference type="EC" id="6.3.2.10"/>
    </reaction>
</comment>
<evidence type="ECO:0000256" key="9">
    <source>
        <dbReference type="ARBA" id="ARBA00023316"/>
    </source>
</evidence>
<evidence type="ECO:0000256" key="11">
    <source>
        <dbReference type="RuleBase" id="RU004136"/>
    </source>
</evidence>
<dbReference type="SUPFAM" id="SSF53623">
    <property type="entry name" value="MurD-like peptide ligases, catalytic domain"/>
    <property type="match status" value="1"/>
</dbReference>
<dbReference type="InterPro" id="IPR000713">
    <property type="entry name" value="Mur_ligase_N"/>
</dbReference>
<evidence type="ECO:0000256" key="2">
    <source>
        <dbReference type="ARBA" id="ARBA00022598"/>
    </source>
</evidence>
<organism evidence="15 16">
    <name type="scientific">Methylobacterium isbiliense</name>
    <dbReference type="NCBI Taxonomy" id="315478"/>
    <lineage>
        <taxon>Bacteria</taxon>
        <taxon>Pseudomonadati</taxon>
        <taxon>Pseudomonadota</taxon>
        <taxon>Alphaproteobacteria</taxon>
        <taxon>Hyphomicrobiales</taxon>
        <taxon>Methylobacteriaceae</taxon>
        <taxon>Methylobacterium</taxon>
    </lineage>
</organism>
<sequence>MTEPLWTLEAAAAAIGARLDDESRPLGGLSIDTRTLKVGDLFFAIRGEARDGHDFVRDALARGAGAAVVSAARAPDLAGAGPLLVVPEAGDDPVLAAMRALAVAARARSAARIVAVTGSVGKTGTKEALRHVLAAQGPTHASVASYNNHWGVPLTLGRMPAASAFGVFEIGMNHAGEIAPLTRLVRPEIAIVTTIEPVHIEHFRSLSGIADAKGEIFAGLEPGGIAILNRDNPSFERLSAHALASRAGRVVSFGEHPQADVRAERIVMRPDLSIVDAQVQGIPVTYQLGTPGRHTALNSLAVMAAVHALGADLALAALSLAQLRPPVGRGERTVLHLPEGEALLVDESYNANPASVRAALATLAGIAVEPPGRRIAVLGDMLELGAEAARLHRDLAGSVREHGIDLVHTAGPMMAELWAALPTPQRGVSAPASADLLDAVVAGIRPGDAVMVKGSNSTRMGRIVEALKARYGGAAPDRAVGRSG</sequence>
<evidence type="ECO:0000256" key="10">
    <source>
        <dbReference type="HAMAP-Rule" id="MF_02019"/>
    </source>
</evidence>